<accession>A0A8J5HD63</accession>
<evidence type="ECO:0000256" key="1">
    <source>
        <dbReference type="PROSITE-ProRule" id="PRU00708"/>
    </source>
</evidence>
<name>A0A8J5HD63_ZINOF</name>
<evidence type="ECO:0008006" key="4">
    <source>
        <dbReference type="Google" id="ProtNLM"/>
    </source>
</evidence>
<sequence length="628" mass="70349">MKCMVDCKIEHTPLDASAKDLGKQSMKHERLHVDLSTKEYHKWGTTRKAIPSSYSRKHEICTTCLKGNRCQTVLTRTKKMGSLIDEKKPHEASSLFNSLIDEGHKPSVVTYTTLLTALTVQKQFKFIPSLLSQFENSGLKPDSVFFNAIINAFSEAEKIDEAIKIFWKMKQSGCKPTTSTFNTLIKGYGIIGKPEESNLLLDMMSQEENTRPNQQTYNILIKAWCEKKNLIEAWNVYHKMCESGIQPDVVTYNTIARAYTKNGETRRAEVLILEMQTRLCPNERTWAIIVCGYCKEGNMKDALRCVNEMKEFGIRPNIVVFNTLVKGFLDLQDIAGVDEVLAIMEEIAVKPDIVTFSHQLNALCAMGLMTRCMELLSKMVEAGINPDAQVYSILAKGYVRAREPAKAEALLVAMNELGIKANVVTFTTIISGWCSAADMENAMRVFSMMCESGVSPNIKTFETLVWGYGEAKQPWKAEELLDTMREFGVSPKKNCICLVAEAWKAVGLQNEASRVLGSLNDSNARHKESDLSLHLLNKEQLNQGQAYCFANSNSTQIANPLTDGGQRFKTNGIGRASQYAEVSSETFQIFTKSALISPAFRFGVRNPIKCQKQPGMYSQTTNCKAMFL</sequence>
<dbReference type="EMBL" id="JACMSC010000004">
    <property type="protein sequence ID" value="KAG6524075.1"/>
    <property type="molecule type" value="Genomic_DNA"/>
</dbReference>
<dbReference type="OrthoDB" id="185373at2759"/>
<organism evidence="2 3">
    <name type="scientific">Zingiber officinale</name>
    <name type="common">Ginger</name>
    <name type="synonym">Amomum zingiber</name>
    <dbReference type="NCBI Taxonomy" id="94328"/>
    <lineage>
        <taxon>Eukaryota</taxon>
        <taxon>Viridiplantae</taxon>
        <taxon>Streptophyta</taxon>
        <taxon>Embryophyta</taxon>
        <taxon>Tracheophyta</taxon>
        <taxon>Spermatophyta</taxon>
        <taxon>Magnoliopsida</taxon>
        <taxon>Liliopsida</taxon>
        <taxon>Zingiberales</taxon>
        <taxon>Zingiberaceae</taxon>
        <taxon>Zingiber</taxon>
    </lineage>
</organism>
<dbReference type="AlphaFoldDB" id="A0A8J5HD63"/>
<dbReference type="NCBIfam" id="TIGR00756">
    <property type="entry name" value="PPR"/>
    <property type="match status" value="7"/>
</dbReference>
<feature type="repeat" description="PPR" evidence="1">
    <location>
        <begin position="248"/>
        <end position="278"/>
    </location>
</feature>
<feature type="repeat" description="PPR" evidence="1">
    <location>
        <begin position="282"/>
        <end position="316"/>
    </location>
</feature>
<keyword evidence="3" id="KW-1185">Reference proteome</keyword>
<protein>
    <recommendedName>
        <fullName evidence="4">Pentatricopeptide repeat-containing protein</fullName>
    </recommendedName>
</protein>
<feature type="repeat" description="PPR" evidence="1">
    <location>
        <begin position="213"/>
        <end position="247"/>
    </location>
</feature>
<dbReference type="Proteomes" id="UP000734854">
    <property type="component" value="Unassembled WGS sequence"/>
</dbReference>
<proteinExistence type="predicted"/>
<evidence type="ECO:0000313" key="3">
    <source>
        <dbReference type="Proteomes" id="UP000734854"/>
    </source>
</evidence>
<dbReference type="PANTHER" id="PTHR47931:SF2">
    <property type="entry name" value="OS01G0228400 PROTEIN"/>
    <property type="match status" value="1"/>
</dbReference>
<feature type="repeat" description="PPR" evidence="1">
    <location>
        <begin position="457"/>
        <end position="491"/>
    </location>
</feature>
<reference evidence="2 3" key="1">
    <citation type="submission" date="2020-08" db="EMBL/GenBank/DDBJ databases">
        <title>Plant Genome Project.</title>
        <authorList>
            <person name="Zhang R.-G."/>
        </authorList>
    </citation>
    <scope>NUCLEOTIDE SEQUENCE [LARGE SCALE GENOMIC DNA]</scope>
    <source>
        <tissue evidence="2">Rhizome</tissue>
    </source>
</reference>
<dbReference type="PROSITE" id="PS51375">
    <property type="entry name" value="PPR"/>
    <property type="match status" value="8"/>
</dbReference>
<dbReference type="Pfam" id="PF13041">
    <property type="entry name" value="PPR_2"/>
    <property type="match status" value="5"/>
</dbReference>
<gene>
    <name evidence="2" type="ORF">ZIOFF_013965</name>
</gene>
<feature type="repeat" description="PPR" evidence="1">
    <location>
        <begin position="352"/>
        <end position="386"/>
    </location>
</feature>
<evidence type="ECO:0000313" key="2">
    <source>
        <dbReference type="EMBL" id="KAG6524075.1"/>
    </source>
</evidence>
<feature type="repeat" description="PPR" evidence="1">
    <location>
        <begin position="387"/>
        <end position="421"/>
    </location>
</feature>
<dbReference type="PANTHER" id="PTHR47931">
    <property type="entry name" value="OS01G0228400 PROTEIN"/>
    <property type="match status" value="1"/>
</dbReference>
<comment type="caution">
    <text evidence="2">The sequence shown here is derived from an EMBL/GenBank/DDBJ whole genome shotgun (WGS) entry which is preliminary data.</text>
</comment>
<feature type="repeat" description="PPR" evidence="1">
    <location>
        <begin position="142"/>
        <end position="176"/>
    </location>
</feature>
<dbReference type="InterPro" id="IPR002885">
    <property type="entry name" value="PPR_rpt"/>
</dbReference>
<feature type="repeat" description="PPR" evidence="1">
    <location>
        <begin position="422"/>
        <end position="456"/>
    </location>
</feature>